<sequence length="268" mass="28925">MFPTTTQHTLDVCARDRGVESTVAATTSNKRPVVHKYYAFLTISPTNQNASFVAAGSDANKSNSVGSPITLSQLLESLLQFGGASGAFCSISSLCSSPSLPPPPPPSLRAHASALCGSCLSVVVTRFNQSPAHQSRGTWLLGDRVVIFGASITTPSNSTHRLQSLSTTLSAAPPVTLRPPTLTNHSSAAESVRVITWNAVPHRVLHETVGSWRICFTSALLEWLHLIVNLPPISIIARFCVIHQILYFSCPVLERKWMRCTDECSFVD</sequence>
<reference evidence="1 2" key="2">
    <citation type="submission" date="2018-11" db="EMBL/GenBank/DDBJ databases">
        <authorList>
            <consortium name="Pathogen Informatics"/>
        </authorList>
    </citation>
    <scope>NUCLEOTIDE SEQUENCE [LARGE SCALE GENOMIC DNA]</scope>
</reference>
<organism evidence="3">
    <name type="scientific">Taenia asiatica</name>
    <name type="common">Asian tapeworm</name>
    <dbReference type="NCBI Taxonomy" id="60517"/>
    <lineage>
        <taxon>Eukaryota</taxon>
        <taxon>Metazoa</taxon>
        <taxon>Spiralia</taxon>
        <taxon>Lophotrochozoa</taxon>
        <taxon>Platyhelminthes</taxon>
        <taxon>Cestoda</taxon>
        <taxon>Eucestoda</taxon>
        <taxon>Cyclophyllidea</taxon>
        <taxon>Taeniidae</taxon>
        <taxon>Taenia</taxon>
    </lineage>
</organism>
<dbReference type="OrthoDB" id="10633655at2759"/>
<accession>A0A0R3VVV3</accession>
<name>A0A0R3VVV3_TAEAS</name>
<dbReference type="AlphaFoldDB" id="A0A0R3VVV3"/>
<evidence type="ECO:0000313" key="3">
    <source>
        <dbReference type="WBParaSite" id="TASK_0000153801-mRNA-1"/>
    </source>
</evidence>
<keyword evidence="2" id="KW-1185">Reference proteome</keyword>
<evidence type="ECO:0000313" key="2">
    <source>
        <dbReference type="Proteomes" id="UP000282613"/>
    </source>
</evidence>
<dbReference type="WBParaSite" id="TASK_0000153801-mRNA-1">
    <property type="protein sequence ID" value="TASK_0000153801-mRNA-1"/>
    <property type="gene ID" value="TASK_0000153801"/>
</dbReference>
<dbReference type="Proteomes" id="UP000282613">
    <property type="component" value="Unassembled WGS sequence"/>
</dbReference>
<reference evidence="3" key="1">
    <citation type="submission" date="2017-02" db="UniProtKB">
        <authorList>
            <consortium name="WormBaseParasite"/>
        </authorList>
    </citation>
    <scope>IDENTIFICATION</scope>
</reference>
<proteinExistence type="predicted"/>
<gene>
    <name evidence="1" type="ORF">TASK_LOCUS1539</name>
</gene>
<dbReference type="EMBL" id="UYRS01000432">
    <property type="protein sequence ID" value="VDK23216.1"/>
    <property type="molecule type" value="Genomic_DNA"/>
</dbReference>
<protein>
    <submittedName>
        <fullName evidence="1 3">Uncharacterized protein</fullName>
    </submittedName>
</protein>
<evidence type="ECO:0000313" key="1">
    <source>
        <dbReference type="EMBL" id="VDK23216.1"/>
    </source>
</evidence>